<evidence type="ECO:0000256" key="1">
    <source>
        <dbReference type="SAM" id="Coils"/>
    </source>
</evidence>
<organism evidence="2 3">
    <name type="scientific">Mycena albidolilacea</name>
    <dbReference type="NCBI Taxonomy" id="1033008"/>
    <lineage>
        <taxon>Eukaryota</taxon>
        <taxon>Fungi</taxon>
        <taxon>Dikarya</taxon>
        <taxon>Basidiomycota</taxon>
        <taxon>Agaricomycotina</taxon>
        <taxon>Agaricomycetes</taxon>
        <taxon>Agaricomycetidae</taxon>
        <taxon>Agaricales</taxon>
        <taxon>Marasmiineae</taxon>
        <taxon>Mycenaceae</taxon>
        <taxon>Mycena</taxon>
    </lineage>
</organism>
<gene>
    <name evidence="2" type="ORF">DFH08DRAFT_932617</name>
</gene>
<feature type="coiled-coil region" evidence="1">
    <location>
        <begin position="12"/>
        <end position="39"/>
    </location>
</feature>
<dbReference type="AlphaFoldDB" id="A0AAD7AE67"/>
<proteinExistence type="predicted"/>
<protein>
    <submittedName>
        <fullName evidence="2">Uncharacterized protein</fullName>
    </submittedName>
</protein>
<dbReference type="EMBL" id="JARIHO010000008">
    <property type="protein sequence ID" value="KAJ7356428.1"/>
    <property type="molecule type" value="Genomic_DNA"/>
</dbReference>
<evidence type="ECO:0000313" key="2">
    <source>
        <dbReference type="EMBL" id="KAJ7356428.1"/>
    </source>
</evidence>
<sequence>MLGALAADRARFADLQTQISLLERSLSELQSEKKLVLERLDSYKYPVLTLPNEIIAEIFVHFLPVYPLCPPLTGPVLVPLRFGDWMHPSSLRRLLPNVLVGNLTLGNDCELAVDDIVTFPEAPLLRSLTLSYTAVRVPTVILPLAHLTWLKLHRVYRDEYVAILQQTSALFQCELIIEVGLDIDPPPTAAQIELPRLEILALSTVDTLGASSTPTGCLDDFIVPALRNLQVPESFLSPIYIDTLASFVAKSGCKLQELRITDRASVSEESYRKAFPSTHVSFEE</sequence>
<keyword evidence="1" id="KW-0175">Coiled coil</keyword>
<dbReference type="Proteomes" id="UP001218218">
    <property type="component" value="Unassembled WGS sequence"/>
</dbReference>
<comment type="caution">
    <text evidence="2">The sequence shown here is derived from an EMBL/GenBank/DDBJ whole genome shotgun (WGS) entry which is preliminary data.</text>
</comment>
<evidence type="ECO:0000313" key="3">
    <source>
        <dbReference type="Proteomes" id="UP001218218"/>
    </source>
</evidence>
<reference evidence="2" key="1">
    <citation type="submission" date="2023-03" db="EMBL/GenBank/DDBJ databases">
        <title>Massive genome expansion in bonnet fungi (Mycena s.s.) driven by repeated elements and novel gene families across ecological guilds.</title>
        <authorList>
            <consortium name="Lawrence Berkeley National Laboratory"/>
            <person name="Harder C.B."/>
            <person name="Miyauchi S."/>
            <person name="Viragh M."/>
            <person name="Kuo A."/>
            <person name="Thoen E."/>
            <person name="Andreopoulos B."/>
            <person name="Lu D."/>
            <person name="Skrede I."/>
            <person name="Drula E."/>
            <person name="Henrissat B."/>
            <person name="Morin E."/>
            <person name="Kohler A."/>
            <person name="Barry K."/>
            <person name="LaButti K."/>
            <person name="Morin E."/>
            <person name="Salamov A."/>
            <person name="Lipzen A."/>
            <person name="Mereny Z."/>
            <person name="Hegedus B."/>
            <person name="Baldrian P."/>
            <person name="Stursova M."/>
            <person name="Weitz H."/>
            <person name="Taylor A."/>
            <person name="Grigoriev I.V."/>
            <person name="Nagy L.G."/>
            <person name="Martin F."/>
            <person name="Kauserud H."/>
        </authorList>
    </citation>
    <scope>NUCLEOTIDE SEQUENCE</scope>
    <source>
        <strain evidence="2">CBHHK002</strain>
    </source>
</reference>
<name>A0AAD7AE67_9AGAR</name>
<keyword evidence="3" id="KW-1185">Reference proteome</keyword>
<accession>A0AAD7AE67</accession>